<reference evidence="1" key="1">
    <citation type="submission" date="2022-04" db="EMBL/GenBank/DDBJ databases">
        <title>Jade perch genome.</title>
        <authorList>
            <person name="Chao B."/>
        </authorList>
    </citation>
    <scope>NUCLEOTIDE SEQUENCE</scope>
    <source>
        <strain evidence="1">CB-2022</strain>
    </source>
</reference>
<proteinExistence type="predicted"/>
<keyword evidence="2" id="KW-1185">Reference proteome</keyword>
<name>A0ACB8VRJ2_9TELE</name>
<accession>A0ACB8VRJ2</accession>
<organism evidence="1 2">
    <name type="scientific">Scortum barcoo</name>
    <name type="common">barcoo grunter</name>
    <dbReference type="NCBI Taxonomy" id="214431"/>
    <lineage>
        <taxon>Eukaryota</taxon>
        <taxon>Metazoa</taxon>
        <taxon>Chordata</taxon>
        <taxon>Craniata</taxon>
        <taxon>Vertebrata</taxon>
        <taxon>Euteleostomi</taxon>
        <taxon>Actinopterygii</taxon>
        <taxon>Neopterygii</taxon>
        <taxon>Teleostei</taxon>
        <taxon>Neoteleostei</taxon>
        <taxon>Acanthomorphata</taxon>
        <taxon>Eupercaria</taxon>
        <taxon>Centrarchiformes</taxon>
        <taxon>Terapontoidei</taxon>
        <taxon>Terapontidae</taxon>
        <taxon>Scortum</taxon>
    </lineage>
</organism>
<sequence length="253" mass="28296">MWLCSAVCYPSYPPQTAAVRPERPRACIEEGGNLASIPDKAAYDNIKLTIQRATDENKRAWVGGHDTVKVSDLTANYFKFGSYTSKSDGWMEGLWLWTDGTKFEVKEWGTGQPNNNKDSEDCMEINFNVANVSKCILFIVFEEMASGFHLGFDLCLISALLILGTSICISLGGNLASIHSAEEFLFVKELIHKGSGLYTRSWIGGHDGVKEGLWMWTDGSRFDHHFWDPWETNNHGGVEHCVETNFIGKDIIS</sequence>
<protein>
    <submittedName>
        <fullName evidence="1">Uncharacterized protein</fullName>
    </submittedName>
</protein>
<evidence type="ECO:0000313" key="2">
    <source>
        <dbReference type="Proteomes" id="UP000831701"/>
    </source>
</evidence>
<gene>
    <name evidence="1" type="ORF">L3Q82_016254</name>
</gene>
<dbReference type="Proteomes" id="UP000831701">
    <property type="component" value="Chromosome 19"/>
</dbReference>
<comment type="caution">
    <text evidence="1">The sequence shown here is derived from an EMBL/GenBank/DDBJ whole genome shotgun (WGS) entry which is preliminary data.</text>
</comment>
<evidence type="ECO:0000313" key="1">
    <source>
        <dbReference type="EMBL" id="KAI3357868.1"/>
    </source>
</evidence>
<dbReference type="EMBL" id="CM041549">
    <property type="protein sequence ID" value="KAI3357868.1"/>
    <property type="molecule type" value="Genomic_DNA"/>
</dbReference>